<evidence type="ECO:0000313" key="4">
    <source>
        <dbReference type="Proteomes" id="UP000198600"/>
    </source>
</evidence>
<accession>A0A1H2MJ59</accession>
<dbReference type="AlphaFoldDB" id="A0A1H2MJ59"/>
<feature type="region of interest" description="Disordered" evidence="2">
    <location>
        <begin position="188"/>
        <end position="214"/>
    </location>
</feature>
<feature type="compositionally biased region" description="Basic residues" evidence="2">
    <location>
        <begin position="200"/>
        <end position="214"/>
    </location>
</feature>
<gene>
    <name evidence="3" type="ORF">SAMN05216202_1786</name>
</gene>
<dbReference type="EMBL" id="LT629802">
    <property type="protein sequence ID" value="SDU92951.1"/>
    <property type="molecule type" value="Genomic_DNA"/>
</dbReference>
<proteinExistence type="predicted"/>
<keyword evidence="1" id="KW-0175">Coiled coil</keyword>
<feature type="coiled-coil region" evidence="1">
    <location>
        <begin position="279"/>
        <end position="306"/>
    </location>
</feature>
<organism evidence="3 4">
    <name type="scientific">Pseudomonas mucidolens</name>
    <dbReference type="NCBI Taxonomy" id="46679"/>
    <lineage>
        <taxon>Bacteria</taxon>
        <taxon>Pseudomonadati</taxon>
        <taxon>Pseudomonadota</taxon>
        <taxon>Gammaproteobacteria</taxon>
        <taxon>Pseudomonadales</taxon>
        <taxon>Pseudomonadaceae</taxon>
        <taxon>Pseudomonas</taxon>
    </lineage>
</organism>
<dbReference type="RefSeq" id="WP_231982630.1">
    <property type="nucleotide sequence ID" value="NZ_LS483433.1"/>
</dbReference>
<reference evidence="4" key="1">
    <citation type="submission" date="2016-10" db="EMBL/GenBank/DDBJ databases">
        <authorList>
            <person name="Varghese N."/>
            <person name="Submissions S."/>
        </authorList>
    </citation>
    <scope>NUCLEOTIDE SEQUENCE [LARGE SCALE GENOMIC DNA]</scope>
    <source>
        <strain evidence="4">LMG 2223</strain>
    </source>
</reference>
<evidence type="ECO:0000256" key="1">
    <source>
        <dbReference type="SAM" id="Coils"/>
    </source>
</evidence>
<protein>
    <submittedName>
        <fullName evidence="3">Uncharacterized protein</fullName>
    </submittedName>
</protein>
<dbReference type="STRING" id="46679.SAMN05216202_1786"/>
<name>A0A1H2MJ59_9PSED</name>
<dbReference type="Proteomes" id="UP000198600">
    <property type="component" value="Chromosome I"/>
</dbReference>
<evidence type="ECO:0000313" key="3">
    <source>
        <dbReference type="EMBL" id="SDU92951.1"/>
    </source>
</evidence>
<sequence>MQILNIEQDILLAKRREMGELGTVIIDSESNDLLLDKLCDNFDRVIYWQELRDRYLEKLLNLDTALFERLTSDWPWHRSNALTTKSSQLDVLGHLSLKDIYSSLSDNLNDIIEPLTNQVRSHADLRRYDLTPAEQLDVLASLSEQYGYALDALQGMKTLYIDDINEAYFDRLLKLVEGLYQEASQRLAAEVKPEPQPPKRPPRHSKTAAGRPQKKVIKTRKNGVLIGDLKPASEDFPLEVVELRSETDDKLIARYSQRGDVWDIVEEVRPAPPLKTRALDAIRGDARKLLGQLEKLLANAQSYRKRCRFPQEIEEIMNNEASRFGKLSAEYDRTLAATHSPRTQADHNLLEKMSEAISRLTSKGAALRTELSLRLPPTEGNLRYLFEKNLIQVARLGERIPLKGTRKDFLEEYAINDRDGRPLWYAHFHYDTAETPKDNYSVAHLKTKEQRKEHYYSQLAKADNPYAVVDVHRGLLGKPLAQRWFLPLAP</sequence>
<evidence type="ECO:0000256" key="2">
    <source>
        <dbReference type="SAM" id="MobiDB-lite"/>
    </source>
</evidence>
<keyword evidence="4" id="KW-1185">Reference proteome</keyword>